<dbReference type="PROSITE" id="PS51257">
    <property type="entry name" value="PROKAR_LIPOPROTEIN"/>
    <property type="match status" value="1"/>
</dbReference>
<feature type="transmembrane region" description="Helical" evidence="10">
    <location>
        <begin position="12"/>
        <end position="32"/>
    </location>
</feature>
<dbReference type="Gene3D" id="1.10.287.130">
    <property type="match status" value="1"/>
</dbReference>
<keyword evidence="4" id="KW-0808">Transferase</keyword>
<comment type="catalytic activity">
    <reaction evidence="1">
        <text>ATP + protein L-histidine = ADP + protein N-phospho-L-histidine.</text>
        <dbReference type="EC" id="2.7.13.3"/>
    </reaction>
</comment>
<keyword evidence="13" id="KW-1185">Reference proteome</keyword>
<reference evidence="12 13" key="1">
    <citation type="submission" date="2018-12" db="EMBL/GenBank/DDBJ databases">
        <title>Flammeovirga pectinis sp. nov., isolated from the gut of the Korean scallop, Patinopecten yessoensis.</title>
        <authorList>
            <person name="Bae J.-W."/>
            <person name="Jeong Y.-S."/>
            <person name="Kang W."/>
        </authorList>
    </citation>
    <scope>NUCLEOTIDE SEQUENCE [LARGE SCALE GENOMIC DNA]</scope>
    <source>
        <strain evidence="12 13">L12M1</strain>
    </source>
</reference>
<dbReference type="SMART" id="SM00388">
    <property type="entry name" value="HisKA"/>
    <property type="match status" value="1"/>
</dbReference>
<dbReference type="PRINTS" id="PR00344">
    <property type="entry name" value="BCTRLSENSOR"/>
</dbReference>
<dbReference type="InterPro" id="IPR003594">
    <property type="entry name" value="HATPase_dom"/>
</dbReference>
<dbReference type="AlphaFoldDB" id="A0A3S9P357"/>
<dbReference type="Gene3D" id="3.30.565.10">
    <property type="entry name" value="Histidine kinase-like ATPase, C-terminal domain"/>
    <property type="match status" value="1"/>
</dbReference>
<accession>A0A3S9P357</accession>
<dbReference type="CDD" id="cd00082">
    <property type="entry name" value="HisKA"/>
    <property type="match status" value="1"/>
</dbReference>
<dbReference type="PROSITE" id="PS50109">
    <property type="entry name" value="HIS_KIN"/>
    <property type="match status" value="1"/>
</dbReference>
<evidence type="ECO:0000256" key="7">
    <source>
        <dbReference type="ARBA" id="ARBA00022840"/>
    </source>
</evidence>
<dbReference type="PANTHER" id="PTHR42878:SF7">
    <property type="entry name" value="SENSOR HISTIDINE KINASE GLRK"/>
    <property type="match status" value="1"/>
</dbReference>
<dbReference type="InterPro" id="IPR050351">
    <property type="entry name" value="BphY/WalK/GraS-like"/>
</dbReference>
<dbReference type="Proteomes" id="UP000267268">
    <property type="component" value="Chromosome 1"/>
</dbReference>
<evidence type="ECO:0000256" key="10">
    <source>
        <dbReference type="SAM" id="Phobius"/>
    </source>
</evidence>
<sequence>MNYGSLRGRILTVFISFSVLFSCISFITYKYIHRSEELDQVKAWLMHLEVSVLDLIKQDASDIVTDLSVNYITEESLEEFVNSRENRVALVSVSIDKLLNHEQVNEWGLESNLFFIDSLIDQYNRQVHELIIAKKSLGSDSTGLYGSMYNNAKILSDLPKMNYVRLYDEMQLNGMKYLLDPKTSYVLSINRSAGQLQYELEKDKKLKHFSKAVEEYLGAYNEIVLIHYKIGNNNREGLKGKLNNTASYVESEFDSLSTDVSKRFLTLMWKIKFSYLLVSLVAVLFTVVVGYYTASRVSNPITVLQDRTRKIIESGYVMSGGEVDFKKLNKPTREVAALASSFQEMYEMIQNQFAELEQGNRKLKNSKKKLMETNRVKDQFFSIISHDLKGPINTQLGFLKLLMERSNAFSPEEIQILAKEMHGSMKNLMGLMENLLAWSRSESQALNFDIVKTDVGTIINRNVDLLRPVAKEKSIVLNAEINHDKAILADQNSLDCVLRNIISNAIKFTSANGKGVITIATSNFEDKVEISVTDNGNGMTEKELKKLLDTSVQFSKKGTAREKGVGLGMILVQDFVRRNKGELFINSQPNIGTRCAILFDTYKVAQHKIDLKVEEQLS</sequence>
<keyword evidence="10" id="KW-1133">Transmembrane helix</keyword>
<evidence type="ECO:0000256" key="5">
    <source>
        <dbReference type="ARBA" id="ARBA00022741"/>
    </source>
</evidence>
<keyword evidence="8" id="KW-0902">Two-component regulatory system</keyword>
<dbReference type="GO" id="GO:0000155">
    <property type="term" value="F:phosphorelay sensor kinase activity"/>
    <property type="evidence" value="ECO:0007669"/>
    <property type="project" value="InterPro"/>
</dbReference>
<dbReference type="Gene3D" id="6.10.340.10">
    <property type="match status" value="1"/>
</dbReference>
<dbReference type="Pfam" id="PF00512">
    <property type="entry name" value="HisKA"/>
    <property type="match status" value="1"/>
</dbReference>
<protein>
    <recommendedName>
        <fullName evidence="2">histidine kinase</fullName>
        <ecNumber evidence="2">2.7.13.3</ecNumber>
    </recommendedName>
</protein>
<keyword evidence="3" id="KW-0597">Phosphoprotein</keyword>
<evidence type="ECO:0000256" key="1">
    <source>
        <dbReference type="ARBA" id="ARBA00000085"/>
    </source>
</evidence>
<dbReference type="InterPro" id="IPR005467">
    <property type="entry name" value="His_kinase_dom"/>
</dbReference>
<dbReference type="GO" id="GO:0000156">
    <property type="term" value="F:phosphorelay response regulator activity"/>
    <property type="evidence" value="ECO:0007669"/>
    <property type="project" value="TreeGrafter"/>
</dbReference>
<keyword evidence="9" id="KW-0175">Coiled coil</keyword>
<evidence type="ECO:0000259" key="11">
    <source>
        <dbReference type="PROSITE" id="PS50109"/>
    </source>
</evidence>
<keyword evidence="10" id="KW-0812">Transmembrane</keyword>
<dbReference type="GO" id="GO:0007234">
    <property type="term" value="P:osmosensory signaling via phosphorelay pathway"/>
    <property type="evidence" value="ECO:0007669"/>
    <property type="project" value="TreeGrafter"/>
</dbReference>
<gene>
    <name evidence="12" type="ORF">EI427_10475</name>
</gene>
<dbReference type="EMBL" id="CP034562">
    <property type="protein sequence ID" value="AZQ62646.1"/>
    <property type="molecule type" value="Genomic_DNA"/>
</dbReference>
<feature type="domain" description="Histidine kinase" evidence="11">
    <location>
        <begin position="383"/>
        <end position="603"/>
    </location>
</feature>
<dbReference type="SUPFAM" id="SSF55874">
    <property type="entry name" value="ATPase domain of HSP90 chaperone/DNA topoisomerase II/histidine kinase"/>
    <property type="match status" value="1"/>
</dbReference>
<dbReference type="PANTHER" id="PTHR42878">
    <property type="entry name" value="TWO-COMPONENT HISTIDINE KINASE"/>
    <property type="match status" value="1"/>
</dbReference>
<evidence type="ECO:0000256" key="8">
    <source>
        <dbReference type="ARBA" id="ARBA00023012"/>
    </source>
</evidence>
<organism evidence="12 13">
    <name type="scientific">Flammeovirga pectinis</name>
    <dbReference type="NCBI Taxonomy" id="2494373"/>
    <lineage>
        <taxon>Bacteria</taxon>
        <taxon>Pseudomonadati</taxon>
        <taxon>Bacteroidota</taxon>
        <taxon>Cytophagia</taxon>
        <taxon>Cytophagales</taxon>
        <taxon>Flammeovirgaceae</taxon>
        <taxon>Flammeovirga</taxon>
    </lineage>
</organism>
<evidence type="ECO:0000256" key="9">
    <source>
        <dbReference type="SAM" id="Coils"/>
    </source>
</evidence>
<name>A0A3S9P357_9BACT</name>
<evidence type="ECO:0000256" key="4">
    <source>
        <dbReference type="ARBA" id="ARBA00022679"/>
    </source>
</evidence>
<dbReference type="SUPFAM" id="SSF47384">
    <property type="entry name" value="Homodimeric domain of signal transducing histidine kinase"/>
    <property type="match status" value="1"/>
</dbReference>
<dbReference type="GO" id="GO:0030295">
    <property type="term" value="F:protein kinase activator activity"/>
    <property type="evidence" value="ECO:0007669"/>
    <property type="project" value="TreeGrafter"/>
</dbReference>
<evidence type="ECO:0000256" key="6">
    <source>
        <dbReference type="ARBA" id="ARBA00022777"/>
    </source>
</evidence>
<dbReference type="OrthoDB" id="9810447at2"/>
<proteinExistence type="predicted"/>
<feature type="transmembrane region" description="Helical" evidence="10">
    <location>
        <begin position="273"/>
        <end position="294"/>
    </location>
</feature>
<evidence type="ECO:0000313" key="12">
    <source>
        <dbReference type="EMBL" id="AZQ62646.1"/>
    </source>
</evidence>
<evidence type="ECO:0000256" key="2">
    <source>
        <dbReference type="ARBA" id="ARBA00012438"/>
    </source>
</evidence>
<dbReference type="EC" id="2.7.13.3" evidence="2"/>
<dbReference type="InterPro" id="IPR036097">
    <property type="entry name" value="HisK_dim/P_sf"/>
</dbReference>
<keyword evidence="5" id="KW-0547">Nucleotide-binding</keyword>
<evidence type="ECO:0000313" key="13">
    <source>
        <dbReference type="Proteomes" id="UP000267268"/>
    </source>
</evidence>
<evidence type="ECO:0000256" key="3">
    <source>
        <dbReference type="ARBA" id="ARBA00022553"/>
    </source>
</evidence>
<dbReference type="InterPro" id="IPR003661">
    <property type="entry name" value="HisK_dim/P_dom"/>
</dbReference>
<dbReference type="KEGG" id="fll:EI427_10475"/>
<keyword evidence="6 12" id="KW-0418">Kinase</keyword>
<keyword evidence="7" id="KW-0067">ATP-binding</keyword>
<dbReference type="RefSeq" id="WP_126614355.1">
    <property type="nucleotide sequence ID" value="NZ_CP034562.1"/>
</dbReference>
<feature type="coiled-coil region" evidence="9">
    <location>
        <begin position="346"/>
        <end position="376"/>
    </location>
</feature>
<dbReference type="CDD" id="cd00075">
    <property type="entry name" value="HATPase"/>
    <property type="match status" value="1"/>
</dbReference>
<dbReference type="SMART" id="SM00387">
    <property type="entry name" value="HATPase_c"/>
    <property type="match status" value="1"/>
</dbReference>
<keyword evidence="10" id="KW-0472">Membrane</keyword>
<dbReference type="InterPro" id="IPR036890">
    <property type="entry name" value="HATPase_C_sf"/>
</dbReference>
<dbReference type="Pfam" id="PF02518">
    <property type="entry name" value="HATPase_c"/>
    <property type="match status" value="1"/>
</dbReference>
<dbReference type="GO" id="GO:0005524">
    <property type="term" value="F:ATP binding"/>
    <property type="evidence" value="ECO:0007669"/>
    <property type="project" value="UniProtKB-KW"/>
</dbReference>
<dbReference type="InterPro" id="IPR004358">
    <property type="entry name" value="Sig_transdc_His_kin-like_C"/>
</dbReference>